<name>A0A8R1HUW2_CAEJA</name>
<evidence type="ECO:0000313" key="2">
    <source>
        <dbReference type="Proteomes" id="UP000005237"/>
    </source>
</evidence>
<proteinExistence type="predicted"/>
<reference evidence="1" key="2">
    <citation type="submission" date="2022-06" db="UniProtKB">
        <authorList>
            <consortium name="EnsemblMetazoa"/>
        </authorList>
    </citation>
    <scope>IDENTIFICATION</scope>
    <source>
        <strain evidence="1">DF5081</strain>
    </source>
</reference>
<organism evidence="1 2">
    <name type="scientific">Caenorhabditis japonica</name>
    <dbReference type="NCBI Taxonomy" id="281687"/>
    <lineage>
        <taxon>Eukaryota</taxon>
        <taxon>Metazoa</taxon>
        <taxon>Ecdysozoa</taxon>
        <taxon>Nematoda</taxon>
        <taxon>Chromadorea</taxon>
        <taxon>Rhabditida</taxon>
        <taxon>Rhabditina</taxon>
        <taxon>Rhabditomorpha</taxon>
        <taxon>Rhabditoidea</taxon>
        <taxon>Rhabditidae</taxon>
        <taxon>Peloderinae</taxon>
        <taxon>Caenorhabditis</taxon>
    </lineage>
</organism>
<dbReference type="Proteomes" id="UP000005237">
    <property type="component" value="Unassembled WGS sequence"/>
</dbReference>
<sequence>MSTARYIAREGDLTDDDAKNGRNGFGETYPRILDYVYPYDTILDLLHNGSEGLFSIIINGYTLHLTKSSYRKGRNSTNVFFAHNANGVHACYVMIAICVRNDEPKVWAQRVRSVSSSDEFRVLQDIENNMGRPGNTYAFNLVKHCRGFDGLVHGKVTDERELIDLASIRGQRLISSNKDSEIC</sequence>
<protein>
    <submittedName>
        <fullName evidence="1">Uncharacterized protein</fullName>
    </submittedName>
</protein>
<reference evidence="2" key="1">
    <citation type="submission" date="2010-08" db="EMBL/GenBank/DDBJ databases">
        <authorList>
            <consortium name="Caenorhabditis japonica Sequencing Consortium"/>
            <person name="Wilson R.K."/>
        </authorList>
    </citation>
    <scope>NUCLEOTIDE SEQUENCE [LARGE SCALE GENOMIC DNA]</scope>
    <source>
        <strain evidence="2">DF5081</strain>
    </source>
</reference>
<accession>A0A8R1HUW2</accession>
<dbReference type="EnsemblMetazoa" id="CJA12513.1">
    <property type="protein sequence ID" value="CJA12513.1"/>
    <property type="gene ID" value="WBGene00131717"/>
</dbReference>
<keyword evidence="2" id="KW-1185">Reference proteome</keyword>
<evidence type="ECO:0000313" key="1">
    <source>
        <dbReference type="EnsemblMetazoa" id="CJA12513.1"/>
    </source>
</evidence>
<dbReference type="AlphaFoldDB" id="A0A8R1HUW2"/>